<sequence>MGGGHAGGGWVNTLPPSWIPYVQLCRLNPPIALLLVYLPHVFGVLHAARVHSKPGLEVLGTATLLLGGSFFFSNAAHAWNDLVDAPIDRRVTRTKTRPIARGAVTPSRALVFISSQALLAATFLLWLPGPTTKAVIPTIIATAGYPWAKRYTYFPQAVLGFCLAWGVIVGCAAAGTPRPWFDAAPLALVLVSALWTVIYDTVYAHQDLEDDLRAGVKSTAVRFRGGRAKPFLWLSLALLGVCIIAYGQLAALGAGYHVITLGGCVLSLGRMIAEVKLGDKRDCWGWFTYQFWPTGVSIMGGLLYELVVSG</sequence>
<keyword evidence="11" id="KW-1185">Reference proteome</keyword>
<protein>
    <submittedName>
        <fullName evidence="10">Prenyltransferase</fullName>
    </submittedName>
</protein>
<feature type="transmembrane region" description="Helical" evidence="9">
    <location>
        <begin position="284"/>
        <end position="304"/>
    </location>
</feature>
<dbReference type="Proteomes" id="UP001433268">
    <property type="component" value="Unassembled WGS sequence"/>
</dbReference>
<comment type="pathway">
    <text evidence="3">Secondary metabolite biosynthesis; terpenoid biosynthesis.</text>
</comment>
<evidence type="ECO:0000256" key="4">
    <source>
        <dbReference type="ARBA" id="ARBA00005985"/>
    </source>
</evidence>
<dbReference type="RefSeq" id="XP_066661112.1">
    <property type="nucleotide sequence ID" value="XM_066818924.1"/>
</dbReference>
<dbReference type="PANTHER" id="PTHR11048:SF28">
    <property type="entry name" value="4-HYDROXYBENZOATE POLYPRENYLTRANSFERASE, MITOCHONDRIAL"/>
    <property type="match status" value="1"/>
</dbReference>
<dbReference type="InterPro" id="IPR030470">
    <property type="entry name" value="UbiA_prenylTrfase_CS"/>
</dbReference>
<evidence type="ECO:0000313" key="10">
    <source>
        <dbReference type="EMBL" id="KAK8062513.1"/>
    </source>
</evidence>
<gene>
    <name evidence="10" type="ORF">PG997_014610</name>
</gene>
<comment type="similarity">
    <text evidence="4">Belongs to the UbiA prenyltransferase family.</text>
</comment>
<dbReference type="EMBL" id="JAQQWN010000010">
    <property type="protein sequence ID" value="KAK8062513.1"/>
    <property type="molecule type" value="Genomic_DNA"/>
</dbReference>
<evidence type="ECO:0000256" key="3">
    <source>
        <dbReference type="ARBA" id="ARBA00004721"/>
    </source>
</evidence>
<accession>A0ABR1UUA3</accession>
<dbReference type="PROSITE" id="PS00943">
    <property type="entry name" value="UBIA"/>
    <property type="match status" value="1"/>
</dbReference>
<dbReference type="GeneID" id="92051984"/>
<comment type="cofactor">
    <cofactor evidence="1">
        <name>Mg(2+)</name>
        <dbReference type="ChEBI" id="CHEBI:18420"/>
    </cofactor>
</comment>
<keyword evidence="7 9" id="KW-1133">Transmembrane helix</keyword>
<evidence type="ECO:0000313" key="11">
    <source>
        <dbReference type="Proteomes" id="UP001433268"/>
    </source>
</evidence>
<keyword evidence="6 9" id="KW-0812">Transmembrane</keyword>
<evidence type="ECO:0000256" key="7">
    <source>
        <dbReference type="ARBA" id="ARBA00022989"/>
    </source>
</evidence>
<comment type="caution">
    <text evidence="10">The sequence shown here is derived from an EMBL/GenBank/DDBJ whole genome shotgun (WGS) entry which is preliminary data.</text>
</comment>
<evidence type="ECO:0000256" key="8">
    <source>
        <dbReference type="ARBA" id="ARBA00023136"/>
    </source>
</evidence>
<evidence type="ECO:0000256" key="2">
    <source>
        <dbReference type="ARBA" id="ARBA00004141"/>
    </source>
</evidence>
<evidence type="ECO:0000256" key="5">
    <source>
        <dbReference type="ARBA" id="ARBA00022679"/>
    </source>
</evidence>
<dbReference type="Gene3D" id="1.20.120.1780">
    <property type="entry name" value="UbiA prenyltransferase"/>
    <property type="match status" value="1"/>
</dbReference>
<feature type="transmembrane region" description="Helical" evidence="9">
    <location>
        <begin position="183"/>
        <end position="203"/>
    </location>
</feature>
<evidence type="ECO:0000256" key="1">
    <source>
        <dbReference type="ARBA" id="ARBA00001946"/>
    </source>
</evidence>
<dbReference type="InterPro" id="IPR044878">
    <property type="entry name" value="UbiA_sf"/>
</dbReference>
<reference evidence="10 11" key="1">
    <citation type="submission" date="2023-01" db="EMBL/GenBank/DDBJ databases">
        <title>Analysis of 21 Apiospora genomes using comparative genomics revels a genus with tremendous synthesis potential of carbohydrate active enzymes and secondary metabolites.</title>
        <authorList>
            <person name="Sorensen T."/>
        </authorList>
    </citation>
    <scope>NUCLEOTIDE SEQUENCE [LARGE SCALE GENOMIC DNA]</scope>
    <source>
        <strain evidence="10 11">CBS 114990</strain>
    </source>
</reference>
<dbReference type="PANTHER" id="PTHR11048">
    <property type="entry name" value="PRENYLTRANSFERASES"/>
    <property type="match status" value="1"/>
</dbReference>
<dbReference type="CDD" id="cd13959">
    <property type="entry name" value="PT_UbiA_COQ2"/>
    <property type="match status" value="1"/>
</dbReference>
<feature type="transmembrane region" description="Helical" evidence="9">
    <location>
        <begin position="31"/>
        <end position="48"/>
    </location>
</feature>
<feature type="transmembrane region" description="Helical" evidence="9">
    <location>
        <begin position="55"/>
        <end position="72"/>
    </location>
</feature>
<keyword evidence="8 9" id="KW-0472">Membrane</keyword>
<dbReference type="Pfam" id="PF01040">
    <property type="entry name" value="UbiA"/>
    <property type="match status" value="1"/>
</dbReference>
<feature type="transmembrane region" description="Helical" evidence="9">
    <location>
        <begin position="231"/>
        <end position="249"/>
    </location>
</feature>
<dbReference type="InterPro" id="IPR039653">
    <property type="entry name" value="Prenyltransferase"/>
</dbReference>
<proteinExistence type="inferred from homology"/>
<dbReference type="Gene3D" id="1.10.357.140">
    <property type="entry name" value="UbiA prenyltransferase"/>
    <property type="match status" value="1"/>
</dbReference>
<dbReference type="InterPro" id="IPR000537">
    <property type="entry name" value="UbiA_prenyltransferase"/>
</dbReference>
<comment type="subcellular location">
    <subcellularLocation>
        <location evidence="2">Membrane</location>
        <topology evidence="2">Multi-pass membrane protein</topology>
    </subcellularLocation>
</comment>
<evidence type="ECO:0000256" key="6">
    <source>
        <dbReference type="ARBA" id="ARBA00022692"/>
    </source>
</evidence>
<evidence type="ECO:0000256" key="9">
    <source>
        <dbReference type="SAM" id="Phobius"/>
    </source>
</evidence>
<keyword evidence="5" id="KW-0808">Transferase</keyword>
<organism evidence="10 11">
    <name type="scientific">Apiospora hydei</name>
    <dbReference type="NCBI Taxonomy" id="1337664"/>
    <lineage>
        <taxon>Eukaryota</taxon>
        <taxon>Fungi</taxon>
        <taxon>Dikarya</taxon>
        <taxon>Ascomycota</taxon>
        <taxon>Pezizomycotina</taxon>
        <taxon>Sordariomycetes</taxon>
        <taxon>Xylariomycetidae</taxon>
        <taxon>Amphisphaeriales</taxon>
        <taxon>Apiosporaceae</taxon>
        <taxon>Apiospora</taxon>
    </lineage>
</organism>
<feature type="transmembrane region" description="Helical" evidence="9">
    <location>
        <begin position="157"/>
        <end position="177"/>
    </location>
</feature>
<name>A0ABR1UUA3_9PEZI</name>